<reference evidence="2" key="2">
    <citation type="submission" date="2022-01" db="EMBL/GenBank/DDBJ databases">
        <authorList>
            <person name="Yamashiro T."/>
            <person name="Shiraishi A."/>
            <person name="Satake H."/>
            <person name="Nakayama K."/>
        </authorList>
    </citation>
    <scope>NUCLEOTIDE SEQUENCE</scope>
</reference>
<evidence type="ECO:0000313" key="3">
    <source>
        <dbReference type="Proteomes" id="UP001151760"/>
    </source>
</evidence>
<feature type="transmembrane region" description="Helical" evidence="1">
    <location>
        <begin position="179"/>
        <end position="201"/>
    </location>
</feature>
<name>A0ABQ5BCV8_9ASTR</name>
<keyword evidence="1" id="KW-1133">Transmembrane helix</keyword>
<keyword evidence="1" id="KW-0472">Membrane</keyword>
<reference evidence="2" key="1">
    <citation type="journal article" date="2022" name="Int. J. Mol. Sci.">
        <title>Draft Genome of Tanacetum Coccineum: Genomic Comparison of Closely Related Tanacetum-Family Plants.</title>
        <authorList>
            <person name="Yamashiro T."/>
            <person name="Shiraishi A."/>
            <person name="Nakayama K."/>
            <person name="Satake H."/>
        </authorList>
    </citation>
    <scope>NUCLEOTIDE SEQUENCE</scope>
</reference>
<protein>
    <submittedName>
        <fullName evidence="2">Uncharacterized protein</fullName>
    </submittedName>
</protein>
<organism evidence="2 3">
    <name type="scientific">Tanacetum coccineum</name>
    <dbReference type="NCBI Taxonomy" id="301880"/>
    <lineage>
        <taxon>Eukaryota</taxon>
        <taxon>Viridiplantae</taxon>
        <taxon>Streptophyta</taxon>
        <taxon>Embryophyta</taxon>
        <taxon>Tracheophyta</taxon>
        <taxon>Spermatophyta</taxon>
        <taxon>Magnoliopsida</taxon>
        <taxon>eudicotyledons</taxon>
        <taxon>Gunneridae</taxon>
        <taxon>Pentapetalae</taxon>
        <taxon>asterids</taxon>
        <taxon>campanulids</taxon>
        <taxon>Asterales</taxon>
        <taxon>Asteraceae</taxon>
        <taxon>Asteroideae</taxon>
        <taxon>Anthemideae</taxon>
        <taxon>Anthemidinae</taxon>
        <taxon>Tanacetum</taxon>
    </lineage>
</organism>
<keyword evidence="1" id="KW-0812">Transmembrane</keyword>
<dbReference type="EMBL" id="BQNB010013057">
    <property type="protein sequence ID" value="GJT11298.1"/>
    <property type="molecule type" value="Genomic_DNA"/>
</dbReference>
<evidence type="ECO:0000313" key="2">
    <source>
        <dbReference type="EMBL" id="GJT11298.1"/>
    </source>
</evidence>
<proteinExistence type="predicted"/>
<keyword evidence="3" id="KW-1185">Reference proteome</keyword>
<sequence length="202" mass="21254">MNEVIFGRDVVIVVASVLIGGVMTSDDGLVDDTSMKGAITGGVDVFMNLWVGCTRNSSSMCSGSGPDRAHVLFSGVDAGMITPDVTVDVIHGITFSDVSYFRVERGSIRNEYFWKVVSFMVPDWLLLQHVPTLCRKAGSKAMLNSSLSASSPSPSPFLDVLSTHLHSQSRSGGVGLDCLTGVVVVGFLGVACFVAGCTLALS</sequence>
<gene>
    <name evidence="2" type="ORF">Tco_0858340</name>
</gene>
<comment type="caution">
    <text evidence="2">The sequence shown here is derived from an EMBL/GenBank/DDBJ whole genome shotgun (WGS) entry which is preliminary data.</text>
</comment>
<evidence type="ECO:0000256" key="1">
    <source>
        <dbReference type="SAM" id="Phobius"/>
    </source>
</evidence>
<accession>A0ABQ5BCV8</accession>
<dbReference type="Proteomes" id="UP001151760">
    <property type="component" value="Unassembled WGS sequence"/>
</dbReference>